<organism evidence="1 2">
    <name type="scientific">Clunio marinus</name>
    <dbReference type="NCBI Taxonomy" id="568069"/>
    <lineage>
        <taxon>Eukaryota</taxon>
        <taxon>Metazoa</taxon>
        <taxon>Ecdysozoa</taxon>
        <taxon>Arthropoda</taxon>
        <taxon>Hexapoda</taxon>
        <taxon>Insecta</taxon>
        <taxon>Pterygota</taxon>
        <taxon>Neoptera</taxon>
        <taxon>Endopterygota</taxon>
        <taxon>Diptera</taxon>
        <taxon>Nematocera</taxon>
        <taxon>Chironomoidea</taxon>
        <taxon>Chironomidae</taxon>
        <taxon>Clunio</taxon>
    </lineage>
</organism>
<accession>A0A1J1HRQ6</accession>
<keyword evidence="2" id="KW-1185">Reference proteome</keyword>
<dbReference type="Proteomes" id="UP000183832">
    <property type="component" value="Unassembled WGS sequence"/>
</dbReference>
<dbReference type="AlphaFoldDB" id="A0A1J1HRQ6"/>
<evidence type="ECO:0000313" key="1">
    <source>
        <dbReference type="EMBL" id="CRK88873.1"/>
    </source>
</evidence>
<name>A0A1J1HRQ6_9DIPT</name>
<proteinExistence type="predicted"/>
<reference evidence="1 2" key="1">
    <citation type="submission" date="2015-04" db="EMBL/GenBank/DDBJ databases">
        <authorList>
            <person name="Syromyatnikov M.Y."/>
            <person name="Popov V.N."/>
        </authorList>
    </citation>
    <scope>NUCLEOTIDE SEQUENCE [LARGE SCALE GENOMIC DNA]</scope>
</reference>
<dbReference type="EMBL" id="CVRI01000010">
    <property type="protein sequence ID" value="CRK88873.1"/>
    <property type="molecule type" value="Genomic_DNA"/>
</dbReference>
<protein>
    <submittedName>
        <fullName evidence="1">CLUMA_CG002812, isoform A</fullName>
    </submittedName>
</protein>
<evidence type="ECO:0000313" key="2">
    <source>
        <dbReference type="Proteomes" id="UP000183832"/>
    </source>
</evidence>
<gene>
    <name evidence="1" type="ORF">CLUMA_CG002812</name>
</gene>
<sequence length="139" mass="16420">MKQALLDVIDVFPTDHSSTIVRMNRICVSIRQLQQSNSRNHLEPSMDFQQQLTMPLIRSTLKSPPILNFGIERITPHENKQHQKFMQKGEQQNENYDDRDQVTGKFCCDLLRINWRFAFRSQLIIVGHKIARFVQQCHK</sequence>